<keyword evidence="2" id="KW-1185">Reference proteome</keyword>
<dbReference type="EMBL" id="SLUO01000004">
    <property type="protein sequence ID" value="TCL59370.1"/>
    <property type="molecule type" value="Genomic_DNA"/>
</dbReference>
<dbReference type="STRING" id="1469948.GCA_000732725_03755"/>
<dbReference type="InterPro" id="IPR014985">
    <property type="entry name" value="WbqC"/>
</dbReference>
<dbReference type="Pfam" id="PF08889">
    <property type="entry name" value="WbqC"/>
    <property type="match status" value="1"/>
</dbReference>
<accession>A0A4R1R1Y7</accession>
<evidence type="ECO:0000313" key="1">
    <source>
        <dbReference type="EMBL" id="TCL59370.1"/>
    </source>
</evidence>
<protein>
    <submittedName>
        <fullName evidence="1">WbqC-like protein</fullName>
    </submittedName>
</protein>
<proteinExistence type="predicted"/>
<dbReference type="OrthoDB" id="3611744at2"/>
<gene>
    <name evidence="1" type="ORF">EDD76_104107</name>
</gene>
<dbReference type="AlphaFoldDB" id="A0A4R1R1Y7"/>
<reference evidence="1 2" key="1">
    <citation type="submission" date="2019-03" db="EMBL/GenBank/DDBJ databases">
        <title>Genomic Encyclopedia of Type Strains, Phase IV (KMG-IV): sequencing the most valuable type-strain genomes for metagenomic binning, comparative biology and taxonomic classification.</title>
        <authorList>
            <person name="Goeker M."/>
        </authorList>
    </citation>
    <scope>NUCLEOTIDE SEQUENCE [LARGE SCALE GENOMIC DNA]</scope>
    <source>
        <strain evidence="1 2">DSM 100556</strain>
    </source>
</reference>
<dbReference type="RefSeq" id="WP_132038508.1">
    <property type="nucleotide sequence ID" value="NZ_JPNB01000002.1"/>
</dbReference>
<name>A0A4R1R1Y7_9FIRM</name>
<dbReference type="Proteomes" id="UP000295718">
    <property type="component" value="Unassembled WGS sequence"/>
</dbReference>
<evidence type="ECO:0000313" key="2">
    <source>
        <dbReference type="Proteomes" id="UP000295718"/>
    </source>
</evidence>
<organism evidence="1 2">
    <name type="scientific">Kineothrix alysoides</name>
    <dbReference type="NCBI Taxonomy" id="1469948"/>
    <lineage>
        <taxon>Bacteria</taxon>
        <taxon>Bacillati</taxon>
        <taxon>Bacillota</taxon>
        <taxon>Clostridia</taxon>
        <taxon>Lachnospirales</taxon>
        <taxon>Lachnospiraceae</taxon>
        <taxon>Kineothrix</taxon>
    </lineage>
</organism>
<comment type="caution">
    <text evidence="1">The sequence shown here is derived from an EMBL/GenBank/DDBJ whole genome shotgun (WGS) entry which is preliminary data.</text>
</comment>
<sequence length="236" mass="27986">MKLGIMQPYFFPYIGYFSIIENTDKFIFFDTPQYIHHGWVNRNRVLNSKNEVSYITVPIKKAEQTMPIMNIEIDNSKKWKEKIWGLLTVYKKKAPYYNLVLELLHNILDREYLKLSDLNIVSTQNVCDYLGISTSLDVFSKMNMPLPEIKKPDEWALYITEKEGYSTYVNPPGGKDFFVREKYSNKNIELEFLQINFNEYIQKIGRFEKGLSIIDVMMFCSKSEIMDMLHDYEIIN</sequence>